<dbReference type="AlphaFoldDB" id="A0A5B9E0V2"/>
<dbReference type="Proteomes" id="UP000321807">
    <property type="component" value="Chromosome"/>
</dbReference>
<protein>
    <submittedName>
        <fullName evidence="1">Uncharacterized protein</fullName>
    </submittedName>
</protein>
<dbReference type="KEGG" id="rgl:CS053_08650"/>
<evidence type="ECO:0000313" key="2">
    <source>
        <dbReference type="Proteomes" id="UP000321807"/>
    </source>
</evidence>
<organism evidence="1 2">
    <name type="scientific">Rhodanobacter glycinis</name>
    <dbReference type="NCBI Taxonomy" id="582702"/>
    <lineage>
        <taxon>Bacteria</taxon>
        <taxon>Pseudomonadati</taxon>
        <taxon>Pseudomonadota</taxon>
        <taxon>Gammaproteobacteria</taxon>
        <taxon>Lysobacterales</taxon>
        <taxon>Rhodanobacteraceae</taxon>
        <taxon>Rhodanobacter</taxon>
    </lineage>
</organism>
<accession>A0A5B9E0V2</accession>
<gene>
    <name evidence="1" type="ORF">CS053_08650</name>
</gene>
<sequence length="72" mass="7711">MRHPDAWHDLNLARCEAVMAFCDNPNPETRAAMEQACSPRQPSLFTAPPHAGLITGGQPELSGLAVRGPLSC</sequence>
<proteinExistence type="predicted"/>
<reference evidence="1 2" key="1">
    <citation type="submission" date="2019-08" db="EMBL/GenBank/DDBJ databases">
        <title>Complete genome sequence of Rhodanobacter glycinis strain T01E-68 isolated from tomato root.</title>
        <authorList>
            <person name="Weon H.-Y."/>
            <person name="Lee S.A."/>
        </authorList>
    </citation>
    <scope>NUCLEOTIDE SEQUENCE [LARGE SCALE GENOMIC DNA]</scope>
    <source>
        <strain evidence="1 2">T01E-68</strain>
    </source>
</reference>
<name>A0A5B9E0V2_9GAMM</name>
<dbReference type="EMBL" id="CP042807">
    <property type="protein sequence ID" value="QEE24565.1"/>
    <property type="molecule type" value="Genomic_DNA"/>
</dbReference>
<evidence type="ECO:0000313" key="1">
    <source>
        <dbReference type="EMBL" id="QEE24565.1"/>
    </source>
</evidence>
<dbReference type="RefSeq" id="WP_147627157.1">
    <property type="nucleotide sequence ID" value="NZ_CP042807.1"/>
</dbReference>